<evidence type="ECO:0000256" key="1">
    <source>
        <dbReference type="SAM" id="MobiDB-lite"/>
    </source>
</evidence>
<dbReference type="GO" id="GO:0000172">
    <property type="term" value="C:ribonuclease MRP complex"/>
    <property type="evidence" value="ECO:0007669"/>
    <property type="project" value="TreeGrafter"/>
</dbReference>
<reference evidence="2" key="2">
    <citation type="journal article" date="2020" name="Nat. Commun.">
        <title>Large-scale genome sequencing of mycorrhizal fungi provides insights into the early evolution of symbiotic traits.</title>
        <authorList>
            <person name="Miyauchi S."/>
            <person name="Kiss E."/>
            <person name="Kuo A."/>
            <person name="Drula E."/>
            <person name="Kohler A."/>
            <person name="Sanchez-Garcia M."/>
            <person name="Morin E."/>
            <person name="Andreopoulos B."/>
            <person name="Barry K.W."/>
            <person name="Bonito G."/>
            <person name="Buee M."/>
            <person name="Carver A."/>
            <person name="Chen C."/>
            <person name="Cichocki N."/>
            <person name="Clum A."/>
            <person name="Culley D."/>
            <person name="Crous P.W."/>
            <person name="Fauchery L."/>
            <person name="Girlanda M."/>
            <person name="Hayes R.D."/>
            <person name="Keri Z."/>
            <person name="LaButti K."/>
            <person name="Lipzen A."/>
            <person name="Lombard V."/>
            <person name="Magnuson J."/>
            <person name="Maillard F."/>
            <person name="Murat C."/>
            <person name="Nolan M."/>
            <person name="Ohm R.A."/>
            <person name="Pangilinan J."/>
            <person name="Pereira M.F."/>
            <person name="Perotto S."/>
            <person name="Peter M."/>
            <person name="Pfister S."/>
            <person name="Riley R."/>
            <person name="Sitrit Y."/>
            <person name="Stielow J.B."/>
            <person name="Szollosi G."/>
            <person name="Zifcakova L."/>
            <person name="Stursova M."/>
            <person name="Spatafora J.W."/>
            <person name="Tedersoo L."/>
            <person name="Vaario L.M."/>
            <person name="Yamada A."/>
            <person name="Yan M."/>
            <person name="Wang P."/>
            <person name="Xu J."/>
            <person name="Bruns T."/>
            <person name="Baldrian P."/>
            <person name="Vilgalys R."/>
            <person name="Dunand C."/>
            <person name="Henrissat B."/>
            <person name="Grigoriev I.V."/>
            <person name="Hibbett D."/>
            <person name="Nagy L.G."/>
            <person name="Martin F.M."/>
        </authorList>
    </citation>
    <scope>NUCLEOTIDE SEQUENCE</scope>
    <source>
        <strain evidence="2">Prilba</strain>
    </source>
</reference>
<reference evidence="2" key="1">
    <citation type="submission" date="2019-10" db="EMBL/GenBank/DDBJ databases">
        <authorList>
            <consortium name="DOE Joint Genome Institute"/>
            <person name="Kuo A."/>
            <person name="Miyauchi S."/>
            <person name="Kiss E."/>
            <person name="Drula E."/>
            <person name="Kohler A."/>
            <person name="Sanchez-Garcia M."/>
            <person name="Andreopoulos B."/>
            <person name="Barry K.W."/>
            <person name="Bonito G."/>
            <person name="Buee M."/>
            <person name="Carver A."/>
            <person name="Chen C."/>
            <person name="Cichocki N."/>
            <person name="Clum A."/>
            <person name="Culley D."/>
            <person name="Crous P.W."/>
            <person name="Fauchery L."/>
            <person name="Girlanda M."/>
            <person name="Hayes R."/>
            <person name="Keri Z."/>
            <person name="LaButti K."/>
            <person name="Lipzen A."/>
            <person name="Lombard V."/>
            <person name="Magnuson J."/>
            <person name="Maillard F."/>
            <person name="Morin E."/>
            <person name="Murat C."/>
            <person name="Nolan M."/>
            <person name="Ohm R."/>
            <person name="Pangilinan J."/>
            <person name="Pereira M."/>
            <person name="Perotto S."/>
            <person name="Peter M."/>
            <person name="Riley R."/>
            <person name="Sitrit Y."/>
            <person name="Stielow B."/>
            <person name="Szollosi G."/>
            <person name="Zifcakova L."/>
            <person name="Stursova M."/>
            <person name="Spatafora J.W."/>
            <person name="Tedersoo L."/>
            <person name="Vaario L.-M."/>
            <person name="Yamada A."/>
            <person name="Yan M."/>
            <person name="Wang P."/>
            <person name="Xu J."/>
            <person name="Bruns T."/>
            <person name="Baldrian P."/>
            <person name="Vilgalys R."/>
            <person name="Henrissat B."/>
            <person name="Grigoriev I.V."/>
            <person name="Hibbett D."/>
            <person name="Nagy L.G."/>
            <person name="Martin F.M."/>
        </authorList>
    </citation>
    <scope>NUCLEOTIDE SEQUENCE</scope>
    <source>
        <strain evidence="2">Prilba</strain>
    </source>
</reference>
<dbReference type="InterPro" id="IPR013241">
    <property type="entry name" value="RNase_P_Pop3"/>
</dbReference>
<accession>A0A9P5TAB1</accession>
<dbReference type="GO" id="GO:0005829">
    <property type="term" value="C:cytosol"/>
    <property type="evidence" value="ECO:0007669"/>
    <property type="project" value="TreeGrafter"/>
</dbReference>
<feature type="region of interest" description="Disordered" evidence="1">
    <location>
        <begin position="256"/>
        <end position="292"/>
    </location>
</feature>
<keyword evidence="3" id="KW-1185">Reference proteome</keyword>
<dbReference type="GO" id="GO:0005655">
    <property type="term" value="C:nucleolar ribonuclease P complex"/>
    <property type="evidence" value="ECO:0007669"/>
    <property type="project" value="TreeGrafter"/>
</dbReference>
<name>A0A9P5TAB1_9AGAM</name>
<protein>
    <submittedName>
        <fullName evidence="2">Uncharacterized protein</fullName>
    </submittedName>
</protein>
<feature type="compositionally biased region" description="Polar residues" evidence="1">
    <location>
        <begin position="1"/>
        <end position="14"/>
    </location>
</feature>
<gene>
    <name evidence="2" type="ORF">DFH94DRAFT_734646</name>
</gene>
<organism evidence="2 3">
    <name type="scientific">Russula ochroleuca</name>
    <dbReference type="NCBI Taxonomy" id="152965"/>
    <lineage>
        <taxon>Eukaryota</taxon>
        <taxon>Fungi</taxon>
        <taxon>Dikarya</taxon>
        <taxon>Basidiomycota</taxon>
        <taxon>Agaricomycotina</taxon>
        <taxon>Agaricomycetes</taxon>
        <taxon>Russulales</taxon>
        <taxon>Russulaceae</taxon>
        <taxon>Russula</taxon>
    </lineage>
</organism>
<dbReference type="Gene3D" id="3.30.1330.30">
    <property type="match status" value="1"/>
</dbReference>
<proteinExistence type="predicted"/>
<dbReference type="GO" id="GO:0004526">
    <property type="term" value="F:ribonuclease P activity"/>
    <property type="evidence" value="ECO:0007669"/>
    <property type="project" value="TreeGrafter"/>
</dbReference>
<evidence type="ECO:0000313" key="2">
    <source>
        <dbReference type="EMBL" id="KAF8482032.1"/>
    </source>
</evidence>
<comment type="caution">
    <text evidence="2">The sequence shown here is derived from an EMBL/GenBank/DDBJ whole genome shotgun (WGS) entry which is preliminary data.</text>
</comment>
<dbReference type="GO" id="GO:0006364">
    <property type="term" value="P:rRNA processing"/>
    <property type="evidence" value="ECO:0007669"/>
    <property type="project" value="InterPro"/>
</dbReference>
<dbReference type="Proteomes" id="UP000759537">
    <property type="component" value="Unassembled WGS sequence"/>
</dbReference>
<feature type="region of interest" description="Disordered" evidence="1">
    <location>
        <begin position="1"/>
        <end position="22"/>
    </location>
</feature>
<sequence length="292" mass="31892">MSETIARVYTNTSRRANRKQPGDHKVVYRSVLGNPFHVDWPIIPSGLQQNILTQLTALFDGVAVHYRSVRGARKKTGITASSSQKPTENHVSEPNQELLRQSTSAPPIIQHITVGINEVTKALEKEIRSSRPTVVIPSTAVDETHSLTRVVFICYADLDTPAFVAHLPQLVALCNSARSEHHEIKVVQLPAGAQISLANALGYLKRVSVIALDDLAPGFDQLEPLLATVPGPPASWIASMRGVALEPSHVKQLLTTAPQDMKATKERRAKGRAAAKERNKTKSRLRHGDNGT</sequence>
<dbReference type="PANTHER" id="PTHR28272:SF1">
    <property type="entry name" value="RIBONUCLEASES P_MRP PROTEIN SUBUNIT POP3"/>
    <property type="match status" value="1"/>
</dbReference>
<dbReference type="EMBL" id="WHVB01000006">
    <property type="protein sequence ID" value="KAF8482032.1"/>
    <property type="molecule type" value="Genomic_DNA"/>
</dbReference>
<dbReference type="GO" id="GO:0008033">
    <property type="term" value="P:tRNA processing"/>
    <property type="evidence" value="ECO:0007669"/>
    <property type="project" value="InterPro"/>
</dbReference>
<dbReference type="GO" id="GO:0000171">
    <property type="term" value="F:ribonuclease MRP activity"/>
    <property type="evidence" value="ECO:0007669"/>
    <property type="project" value="TreeGrafter"/>
</dbReference>
<evidence type="ECO:0000313" key="3">
    <source>
        <dbReference type="Proteomes" id="UP000759537"/>
    </source>
</evidence>
<dbReference type="OrthoDB" id="20109at2759"/>
<dbReference type="AlphaFoldDB" id="A0A9P5TAB1"/>
<dbReference type="PANTHER" id="PTHR28272">
    <property type="entry name" value="RIBONUCLEASES P/MRP PROTEIN SUBUNIT POP3"/>
    <property type="match status" value="1"/>
</dbReference>
<feature type="compositionally biased region" description="Basic and acidic residues" evidence="1">
    <location>
        <begin position="274"/>
        <end position="292"/>
    </location>
</feature>
<feature type="region of interest" description="Disordered" evidence="1">
    <location>
        <begin position="75"/>
        <end position="96"/>
    </location>
</feature>
<dbReference type="InterPro" id="IPR029064">
    <property type="entry name" value="Ribosomal_eL30-like_sf"/>
</dbReference>
<dbReference type="Pfam" id="PF08228">
    <property type="entry name" value="RNase_P_pop3"/>
    <property type="match status" value="1"/>
</dbReference>
<dbReference type="GO" id="GO:0034965">
    <property type="term" value="P:intronic box C/D snoRNA processing"/>
    <property type="evidence" value="ECO:0007669"/>
    <property type="project" value="TreeGrafter"/>
</dbReference>